<organism evidence="6 7">
    <name type="scientific">Actinospica acidiphila</name>
    <dbReference type="NCBI Taxonomy" id="304899"/>
    <lineage>
        <taxon>Bacteria</taxon>
        <taxon>Bacillati</taxon>
        <taxon>Actinomycetota</taxon>
        <taxon>Actinomycetes</taxon>
        <taxon>Catenulisporales</taxon>
        <taxon>Actinospicaceae</taxon>
        <taxon>Actinospica</taxon>
    </lineage>
</organism>
<feature type="transmembrane region" description="Helical" evidence="4">
    <location>
        <begin position="129"/>
        <end position="148"/>
    </location>
</feature>
<evidence type="ECO:0000256" key="3">
    <source>
        <dbReference type="ARBA" id="ARBA00023012"/>
    </source>
</evidence>
<dbReference type="GO" id="GO:0016020">
    <property type="term" value="C:membrane"/>
    <property type="evidence" value="ECO:0007669"/>
    <property type="project" value="InterPro"/>
</dbReference>
<evidence type="ECO:0000313" key="7">
    <source>
        <dbReference type="Proteomes" id="UP000471745"/>
    </source>
</evidence>
<keyword evidence="2 6" id="KW-0418">Kinase</keyword>
<feature type="transmembrane region" description="Helical" evidence="4">
    <location>
        <begin position="104"/>
        <end position="122"/>
    </location>
</feature>
<dbReference type="GO" id="GO:0046983">
    <property type="term" value="F:protein dimerization activity"/>
    <property type="evidence" value="ECO:0007669"/>
    <property type="project" value="InterPro"/>
</dbReference>
<proteinExistence type="predicted"/>
<dbReference type="InterPro" id="IPR050482">
    <property type="entry name" value="Sensor_HK_TwoCompSys"/>
</dbReference>
<dbReference type="Pfam" id="PF07730">
    <property type="entry name" value="HisKA_3"/>
    <property type="match status" value="1"/>
</dbReference>
<reference evidence="6 7" key="1">
    <citation type="submission" date="2020-01" db="EMBL/GenBank/DDBJ databases">
        <title>Insect and environment-associated Actinomycetes.</title>
        <authorList>
            <person name="Currrie C."/>
            <person name="Chevrette M."/>
            <person name="Carlson C."/>
            <person name="Stubbendieck R."/>
            <person name="Wendt-Pienkowski E."/>
        </authorList>
    </citation>
    <scope>NUCLEOTIDE SEQUENCE [LARGE SCALE GENOMIC DNA]</scope>
    <source>
        <strain evidence="6 7">SID8189</strain>
    </source>
</reference>
<keyword evidence="4" id="KW-1133">Transmembrane helix</keyword>
<feature type="transmembrane region" description="Helical" evidence="4">
    <location>
        <begin position="5"/>
        <end position="22"/>
    </location>
</feature>
<dbReference type="PANTHER" id="PTHR24421">
    <property type="entry name" value="NITRATE/NITRITE SENSOR PROTEIN NARX-RELATED"/>
    <property type="match status" value="1"/>
</dbReference>
<dbReference type="EMBL" id="JAAGNA010000790">
    <property type="protein sequence ID" value="NEC51321.1"/>
    <property type="molecule type" value="Genomic_DNA"/>
</dbReference>
<evidence type="ECO:0000256" key="2">
    <source>
        <dbReference type="ARBA" id="ARBA00022777"/>
    </source>
</evidence>
<dbReference type="InterPro" id="IPR036890">
    <property type="entry name" value="HATPase_C_sf"/>
</dbReference>
<comment type="caution">
    <text evidence="6">The sequence shown here is derived from an EMBL/GenBank/DDBJ whole genome shotgun (WGS) entry which is preliminary data.</text>
</comment>
<dbReference type="GO" id="GO:0000155">
    <property type="term" value="F:phosphorelay sensor kinase activity"/>
    <property type="evidence" value="ECO:0007669"/>
    <property type="project" value="InterPro"/>
</dbReference>
<name>A0A9X5HEG1_9ACTN</name>
<dbReference type="AlphaFoldDB" id="A0A9X5HEG1"/>
<dbReference type="RefSeq" id="WP_163090140.1">
    <property type="nucleotide sequence ID" value="NZ_JAAGNA010000790.1"/>
</dbReference>
<dbReference type="CDD" id="cd16917">
    <property type="entry name" value="HATPase_UhpB-NarQ-NarX-like"/>
    <property type="match status" value="1"/>
</dbReference>
<keyword evidence="1" id="KW-0808">Transferase</keyword>
<dbReference type="SUPFAM" id="SSF55874">
    <property type="entry name" value="ATPase domain of HSP90 chaperone/DNA topoisomerase II/histidine kinase"/>
    <property type="match status" value="1"/>
</dbReference>
<sequence>MAEVILIAAICCYTGITVLNILNSGVHGLGLAAAGACLTVLFALQILHSQPGARRAPARRRALTLGLQVLVTYLPLVAFEAQWGAMAGFLAGSLLLLLPPRPGWILYGLVGVSMLVPPVLGGRSVLDSAYLVQTTLLTGLVIFGLARLSDLVRVLHESRGELTRAAVTRERLRFARDLHDLLGYSLSAIQLKGELIHRLIAANPEMAKQEIEDVLAISRQSLADVRRVASGYRDLSLKEEIGSARSVLSAAEVETVTDVRIGSVSSPVDTVLATVLREAVTNVLRHSRATYCGITAVEEDGLMTLSISNDGVIEGYCDSSPHSGSGLGNLELRLRAVGGDLTVDRGSADAFRLVARAPAHGELLAGTDGPMEDEAAWMTV</sequence>
<keyword evidence="4" id="KW-0472">Membrane</keyword>
<evidence type="ECO:0000313" key="6">
    <source>
        <dbReference type="EMBL" id="NEC51321.1"/>
    </source>
</evidence>
<dbReference type="InterPro" id="IPR011712">
    <property type="entry name" value="Sig_transdc_His_kin_sub3_dim/P"/>
</dbReference>
<dbReference type="PANTHER" id="PTHR24421:SF63">
    <property type="entry name" value="SENSOR HISTIDINE KINASE DESK"/>
    <property type="match status" value="1"/>
</dbReference>
<dbReference type="Gene3D" id="3.30.565.10">
    <property type="entry name" value="Histidine kinase-like ATPase, C-terminal domain"/>
    <property type="match status" value="1"/>
</dbReference>
<gene>
    <name evidence="6" type="ORF">G3I18_22560</name>
</gene>
<keyword evidence="3" id="KW-0902">Two-component regulatory system</keyword>
<evidence type="ECO:0000256" key="1">
    <source>
        <dbReference type="ARBA" id="ARBA00022679"/>
    </source>
</evidence>
<feature type="transmembrane region" description="Helical" evidence="4">
    <location>
        <begin position="28"/>
        <end position="48"/>
    </location>
</feature>
<dbReference type="Proteomes" id="UP000471745">
    <property type="component" value="Unassembled WGS sequence"/>
</dbReference>
<protein>
    <submittedName>
        <fullName evidence="6">Two-component sensor histidine kinase</fullName>
    </submittedName>
</protein>
<keyword evidence="7" id="KW-1185">Reference proteome</keyword>
<evidence type="ECO:0000259" key="5">
    <source>
        <dbReference type="Pfam" id="PF07730"/>
    </source>
</evidence>
<keyword evidence="4" id="KW-0812">Transmembrane</keyword>
<dbReference type="Gene3D" id="1.20.5.1930">
    <property type="match status" value="1"/>
</dbReference>
<accession>A0A9X5HEG1</accession>
<feature type="transmembrane region" description="Helical" evidence="4">
    <location>
        <begin position="69"/>
        <end position="98"/>
    </location>
</feature>
<evidence type="ECO:0000256" key="4">
    <source>
        <dbReference type="SAM" id="Phobius"/>
    </source>
</evidence>
<feature type="domain" description="Signal transduction histidine kinase subgroup 3 dimerisation and phosphoacceptor" evidence="5">
    <location>
        <begin position="170"/>
        <end position="234"/>
    </location>
</feature>